<keyword evidence="1" id="KW-0472">Membrane</keyword>
<organism evidence="2 3">
    <name type="scientific">Poriferisphaera corsica</name>
    <dbReference type="NCBI Taxonomy" id="2528020"/>
    <lineage>
        <taxon>Bacteria</taxon>
        <taxon>Pseudomonadati</taxon>
        <taxon>Planctomycetota</taxon>
        <taxon>Phycisphaerae</taxon>
        <taxon>Phycisphaerales</taxon>
        <taxon>Phycisphaeraceae</taxon>
        <taxon>Poriferisphaera</taxon>
    </lineage>
</organism>
<name>A0A517YSL1_9BACT</name>
<proteinExistence type="predicted"/>
<dbReference type="Proteomes" id="UP000317369">
    <property type="component" value="Chromosome"/>
</dbReference>
<dbReference type="KEGG" id="pcor:KS4_12610"/>
<dbReference type="EMBL" id="CP036425">
    <property type="protein sequence ID" value="QDU33216.1"/>
    <property type="molecule type" value="Genomic_DNA"/>
</dbReference>
<evidence type="ECO:0000313" key="2">
    <source>
        <dbReference type="EMBL" id="QDU33216.1"/>
    </source>
</evidence>
<reference evidence="2 3" key="1">
    <citation type="submission" date="2019-02" db="EMBL/GenBank/DDBJ databases">
        <title>Deep-cultivation of Planctomycetes and their phenomic and genomic characterization uncovers novel biology.</title>
        <authorList>
            <person name="Wiegand S."/>
            <person name="Jogler M."/>
            <person name="Boedeker C."/>
            <person name="Pinto D."/>
            <person name="Vollmers J."/>
            <person name="Rivas-Marin E."/>
            <person name="Kohn T."/>
            <person name="Peeters S.H."/>
            <person name="Heuer A."/>
            <person name="Rast P."/>
            <person name="Oberbeckmann S."/>
            <person name="Bunk B."/>
            <person name="Jeske O."/>
            <person name="Meyerdierks A."/>
            <person name="Storesund J.E."/>
            <person name="Kallscheuer N."/>
            <person name="Luecker S."/>
            <person name="Lage O.M."/>
            <person name="Pohl T."/>
            <person name="Merkel B.J."/>
            <person name="Hornburger P."/>
            <person name="Mueller R.-W."/>
            <person name="Bruemmer F."/>
            <person name="Labrenz M."/>
            <person name="Spormann A.M."/>
            <person name="Op den Camp H."/>
            <person name="Overmann J."/>
            <person name="Amann R."/>
            <person name="Jetten M.S.M."/>
            <person name="Mascher T."/>
            <person name="Medema M.H."/>
            <person name="Devos D.P."/>
            <person name="Kaster A.-K."/>
            <person name="Ovreas L."/>
            <person name="Rohde M."/>
            <person name="Galperin M.Y."/>
            <person name="Jogler C."/>
        </authorList>
    </citation>
    <scope>NUCLEOTIDE SEQUENCE [LARGE SCALE GENOMIC DNA]</scope>
    <source>
        <strain evidence="2 3">KS4</strain>
    </source>
</reference>
<gene>
    <name evidence="2" type="ORF">KS4_12610</name>
</gene>
<protein>
    <submittedName>
        <fullName evidence="2">Uncharacterized protein</fullName>
    </submittedName>
</protein>
<keyword evidence="1" id="KW-0812">Transmembrane</keyword>
<sequence>MSTLITLIAQASDLTAQSNTHSITPLGIIIMILAIGGMTTLLSWCIYKVVSVPEAPEHLHTQSDITPPDELEERQ</sequence>
<evidence type="ECO:0000256" key="1">
    <source>
        <dbReference type="SAM" id="Phobius"/>
    </source>
</evidence>
<dbReference type="AlphaFoldDB" id="A0A517YSL1"/>
<evidence type="ECO:0000313" key="3">
    <source>
        <dbReference type="Proteomes" id="UP000317369"/>
    </source>
</evidence>
<accession>A0A517YSL1</accession>
<keyword evidence="3" id="KW-1185">Reference proteome</keyword>
<keyword evidence="1" id="KW-1133">Transmembrane helix</keyword>
<dbReference type="RefSeq" id="WP_145075985.1">
    <property type="nucleotide sequence ID" value="NZ_CP036425.1"/>
</dbReference>
<feature type="transmembrane region" description="Helical" evidence="1">
    <location>
        <begin position="26"/>
        <end position="47"/>
    </location>
</feature>